<evidence type="ECO:0000259" key="8">
    <source>
        <dbReference type="Pfam" id="PF22924"/>
    </source>
</evidence>
<dbReference type="SUPFAM" id="SSF56645">
    <property type="entry name" value="Acyl-CoA dehydrogenase NM domain-like"/>
    <property type="match status" value="1"/>
</dbReference>
<dbReference type="Proteomes" id="UP000002704">
    <property type="component" value="Chromosome"/>
</dbReference>
<dbReference type="EMBL" id="CP000094">
    <property type="protein sequence ID" value="ABA74602.1"/>
    <property type="molecule type" value="Genomic_DNA"/>
</dbReference>
<dbReference type="PANTHER" id="PTHR46696">
    <property type="entry name" value="P450, PUTATIVE (EUROFUNG)-RELATED"/>
    <property type="match status" value="1"/>
</dbReference>
<dbReference type="PANTHER" id="PTHR46696:SF1">
    <property type="entry name" value="CYTOCHROME P450 YJIB-RELATED"/>
    <property type="match status" value="1"/>
</dbReference>
<comment type="similarity">
    <text evidence="2">Belongs to the cytochrome P450 family.</text>
</comment>
<dbReference type="GO" id="GO:0016705">
    <property type="term" value="F:oxidoreductase activity, acting on paired donors, with incorporation or reduction of molecular oxygen"/>
    <property type="evidence" value="ECO:0007669"/>
    <property type="project" value="InterPro"/>
</dbReference>
<dbReference type="Gene3D" id="1.10.630.10">
    <property type="entry name" value="Cytochrome P450"/>
    <property type="match status" value="1"/>
</dbReference>
<keyword evidence="3" id="KW-0349">Heme</keyword>
<proteinExistence type="inferred from homology"/>
<dbReference type="PRINTS" id="PR00359">
    <property type="entry name" value="BP450"/>
</dbReference>
<evidence type="ECO:0000256" key="2">
    <source>
        <dbReference type="ARBA" id="ARBA00010617"/>
    </source>
</evidence>
<dbReference type="Gene3D" id="1.20.140.10">
    <property type="entry name" value="Butyryl-CoA Dehydrogenase, subunit A, domain 3"/>
    <property type="match status" value="1"/>
</dbReference>
<evidence type="ECO:0000256" key="3">
    <source>
        <dbReference type="ARBA" id="ARBA00022617"/>
    </source>
</evidence>
<dbReference type="Pfam" id="PF22924">
    <property type="entry name" value="ACOX_C_alpha1"/>
    <property type="match status" value="1"/>
</dbReference>
<keyword evidence="5" id="KW-0560">Oxidoreductase</keyword>
<dbReference type="InterPro" id="IPR036396">
    <property type="entry name" value="Cyt_P450_sf"/>
</dbReference>
<dbReference type="eggNOG" id="COG1960">
    <property type="taxonomic scope" value="Bacteria"/>
</dbReference>
<keyword evidence="6" id="KW-0408">Iron</keyword>
<dbReference type="AlphaFoldDB" id="Q3KCA3"/>
<dbReference type="GO" id="GO:0005506">
    <property type="term" value="F:iron ion binding"/>
    <property type="evidence" value="ECO:0007669"/>
    <property type="project" value="InterPro"/>
</dbReference>
<dbReference type="eggNOG" id="COG2124">
    <property type="taxonomic scope" value="Bacteria"/>
</dbReference>
<keyword evidence="7" id="KW-0503">Monooxygenase</keyword>
<sequence length="938" mass="106665">MSDPLLKLLQKPLFDPEKRHRVSLREYMDLNIDRMRAIIGNGLMTNAMWLSQPRQSEFRLMLERAALIGAVDYSLLACIVDHFIAGDAFFAHGSQHQIAQYHQEICQLKAVYAFGCTEIASGSDVANLQTTINYDPHKHCLILNSPTPQSCKFWIGNALHAAVVVMVLGRLIVKGVDEGLHWFRVRIREQENGPLLPGVRITTCDPKGGIHANQVAGIRFCNMKLPLDALMQRYARFSAQGVFSSEIPPKERLKSAMQTFIQERLFLIAGARGAASMCVYLAYRFACHRLVKGNEGSQSLLTKALFRQRLYAEQLKVLALKLLEQAVLSRFEACWHQPARRKELHILAAVVKSVGTWLGLEVMSACRELCGSQGFHHHNRIVTLVMDHGISTTFAGDNNILCCQVARDAINRPRFANENIAQRIESLIVDQCRRAGDFSHRQAVALTYARALDLIINEGKHHPLVTSEIFEDIVHVFSPKLYEWELVASTKLEQNATEAQLILLNELLKPPSELVRAPIDKKNYVKHFTKPLYDNKPDFSNRNTIRNPYRAYTWLRKHQPVYWCEHLQAWFLTRYCDVIAAQADSRRFSSNRMQQLIDARVPENKRTHLNEFIKLASRWMYSQDGDTHKASRHLLGNAFTPRSIEALRAIIQDITDRELSRLHGQTDLKTALFDRVPALILARLYGMKDDEALRLRRWTRDIVMFLGGSQDADQGPDQALEGIKEMYACFAELIEQRRRQPGDDLVSRVLESGQNSAASLDEVLAQIVFILVAGYTTSADQMCLGLLHLLKHPQQLEALLADPTLIGSFIEEMLRFDPAGSLSHRILMEDVTIDNITMKKGNLVYLIRASANRDPEKFHAPNTFDIRRARNEHLTFGKGEHFCMGTSLFRLEAEIVFTSLLKRFPDLQLIARRPAKWRNSNLQFRGLKTLPVDLGTGV</sequence>
<dbReference type="RefSeq" id="WP_011334272.1">
    <property type="nucleotide sequence ID" value="NC_007492.2"/>
</dbReference>
<dbReference type="CDD" id="cd20625">
    <property type="entry name" value="CYP164-like"/>
    <property type="match status" value="1"/>
</dbReference>
<reference evidence="9 10" key="1">
    <citation type="journal article" date="2009" name="Genome Biol.">
        <title>Genomic and genetic analyses of diversity and plant interactions of Pseudomonas fluorescens.</title>
        <authorList>
            <person name="Silby M.W."/>
            <person name="Cerdeno-Tarraga A.M."/>
            <person name="Vernikos G.S."/>
            <person name="Giddens S.R."/>
            <person name="Jackson R.W."/>
            <person name="Preston G.M."/>
            <person name="Zhang X.X."/>
            <person name="Moon C.D."/>
            <person name="Gehrig S.M."/>
            <person name="Godfrey S.A."/>
            <person name="Knight C.G."/>
            <person name="Malone J.G."/>
            <person name="Robinson Z."/>
            <person name="Spiers A.J."/>
            <person name="Harris S."/>
            <person name="Challis G.L."/>
            <person name="Yaxley A.M."/>
            <person name="Harris D."/>
            <person name="Seeger K."/>
            <person name="Murphy L."/>
            <person name="Rutter S."/>
            <person name="Squares R."/>
            <person name="Quail M.A."/>
            <person name="Saunders E."/>
            <person name="Mavromatis K."/>
            <person name="Brettin T.S."/>
            <person name="Bentley S.D."/>
            <person name="Hothersall J."/>
            <person name="Stephens E."/>
            <person name="Thomas C.M."/>
            <person name="Parkhill J."/>
            <person name="Levy S.B."/>
            <person name="Rainey P.B."/>
            <person name="Thomson N.R."/>
        </authorList>
    </citation>
    <scope>NUCLEOTIDE SEQUENCE [LARGE SCALE GENOMIC DNA]</scope>
    <source>
        <strain evidence="9 10">Pf0-1</strain>
    </source>
</reference>
<evidence type="ECO:0000256" key="7">
    <source>
        <dbReference type="ARBA" id="ARBA00023033"/>
    </source>
</evidence>
<comment type="cofactor">
    <cofactor evidence="1">
        <name>heme</name>
        <dbReference type="ChEBI" id="CHEBI:30413"/>
    </cofactor>
</comment>
<accession>Q3KCA3</accession>
<name>Q3KCA3_PSEPF</name>
<dbReference type="Pfam" id="PF00067">
    <property type="entry name" value="p450"/>
    <property type="match status" value="1"/>
</dbReference>
<dbReference type="InterPro" id="IPR002397">
    <property type="entry name" value="Cyt_P450_B"/>
</dbReference>
<dbReference type="KEGG" id="pfo:Pfl01_2861"/>
<dbReference type="InterPro" id="IPR046373">
    <property type="entry name" value="Acyl-CoA_Oxase/DH_mid-dom_sf"/>
</dbReference>
<dbReference type="HOGENOM" id="CLU_312570_0_0_6"/>
<feature type="domain" description="Acyl-CoA oxidase C-alpha1" evidence="8">
    <location>
        <begin position="259"/>
        <end position="408"/>
    </location>
</feature>
<dbReference type="Gene3D" id="2.40.110.10">
    <property type="entry name" value="Butyryl-CoA Dehydrogenase, subunit A, domain 2"/>
    <property type="match status" value="1"/>
</dbReference>
<dbReference type="InterPro" id="IPR009100">
    <property type="entry name" value="AcylCoA_DH/oxidase_NM_dom_sf"/>
</dbReference>
<dbReference type="GO" id="GO:0004497">
    <property type="term" value="F:monooxygenase activity"/>
    <property type="evidence" value="ECO:0007669"/>
    <property type="project" value="UniProtKB-KW"/>
</dbReference>
<dbReference type="SMR" id="Q3KCA3"/>
<dbReference type="PROSITE" id="PS00086">
    <property type="entry name" value="CYTOCHROME_P450"/>
    <property type="match status" value="1"/>
</dbReference>
<evidence type="ECO:0000313" key="10">
    <source>
        <dbReference type="Proteomes" id="UP000002704"/>
    </source>
</evidence>
<dbReference type="InterPro" id="IPR001128">
    <property type="entry name" value="Cyt_P450"/>
</dbReference>
<keyword evidence="4" id="KW-0479">Metal-binding</keyword>
<dbReference type="SUPFAM" id="SSF47203">
    <property type="entry name" value="Acyl-CoA dehydrogenase C-terminal domain-like"/>
    <property type="match status" value="1"/>
</dbReference>
<dbReference type="InterPro" id="IPR036250">
    <property type="entry name" value="AcylCo_DH-like_C"/>
</dbReference>
<dbReference type="GO" id="GO:0020037">
    <property type="term" value="F:heme binding"/>
    <property type="evidence" value="ECO:0007669"/>
    <property type="project" value="InterPro"/>
</dbReference>
<evidence type="ECO:0000256" key="5">
    <source>
        <dbReference type="ARBA" id="ARBA00023002"/>
    </source>
</evidence>
<dbReference type="InterPro" id="IPR017972">
    <property type="entry name" value="Cyt_P450_CS"/>
</dbReference>
<evidence type="ECO:0000256" key="4">
    <source>
        <dbReference type="ARBA" id="ARBA00022723"/>
    </source>
</evidence>
<evidence type="ECO:0000256" key="1">
    <source>
        <dbReference type="ARBA" id="ARBA00001971"/>
    </source>
</evidence>
<evidence type="ECO:0000313" key="9">
    <source>
        <dbReference type="EMBL" id="ABA74602.1"/>
    </source>
</evidence>
<dbReference type="GO" id="GO:0016627">
    <property type="term" value="F:oxidoreductase activity, acting on the CH-CH group of donors"/>
    <property type="evidence" value="ECO:0007669"/>
    <property type="project" value="InterPro"/>
</dbReference>
<dbReference type="SUPFAM" id="SSF48264">
    <property type="entry name" value="Cytochrome P450"/>
    <property type="match status" value="1"/>
</dbReference>
<evidence type="ECO:0000256" key="6">
    <source>
        <dbReference type="ARBA" id="ARBA00023004"/>
    </source>
</evidence>
<dbReference type="FunFam" id="1.10.630.10:FF:000018">
    <property type="entry name" value="Cytochrome P450 monooxygenase"/>
    <property type="match status" value="1"/>
</dbReference>
<organism evidence="9 10">
    <name type="scientific">Pseudomonas fluorescens (strain Pf0-1)</name>
    <dbReference type="NCBI Taxonomy" id="205922"/>
    <lineage>
        <taxon>Bacteria</taxon>
        <taxon>Pseudomonadati</taxon>
        <taxon>Pseudomonadota</taxon>
        <taxon>Gammaproteobacteria</taxon>
        <taxon>Pseudomonadales</taxon>
        <taxon>Pseudomonadaceae</taxon>
        <taxon>Pseudomonas</taxon>
    </lineage>
</organism>
<dbReference type="InterPro" id="IPR055060">
    <property type="entry name" value="ACOX_C_alpha1"/>
</dbReference>
<protein>
    <submittedName>
        <fullName evidence="9">Putative acyl CoA oxidase/Cytochrome P450 fusion protein</fullName>
    </submittedName>
</protein>
<gene>
    <name evidence="9" type="ordered locus">Pfl01_2861</name>
</gene>